<evidence type="ECO:0000256" key="5">
    <source>
        <dbReference type="ARBA" id="ARBA00021614"/>
    </source>
</evidence>
<evidence type="ECO:0000256" key="23">
    <source>
        <dbReference type="SAM" id="MobiDB-lite"/>
    </source>
</evidence>
<keyword evidence="18" id="KW-0539">Nucleus</keyword>
<dbReference type="GO" id="GO:0036503">
    <property type="term" value="P:ERAD pathway"/>
    <property type="evidence" value="ECO:0007669"/>
    <property type="project" value="TreeGrafter"/>
</dbReference>
<evidence type="ECO:0000256" key="6">
    <source>
        <dbReference type="ARBA" id="ARBA00022448"/>
    </source>
</evidence>
<reference evidence="26" key="1">
    <citation type="submission" date="2013-02" db="EMBL/GenBank/DDBJ databases">
        <authorList>
            <person name="Hughes D."/>
        </authorList>
    </citation>
    <scope>NUCLEOTIDE SEQUENCE</scope>
    <source>
        <strain>Durham</strain>
        <strain evidence="26">NC isolate 2 -- Noor lab</strain>
    </source>
</reference>
<name>T1GQJ6_MEGSC</name>
<evidence type="ECO:0000256" key="19">
    <source>
        <dbReference type="ARBA" id="ARBA00029739"/>
    </source>
</evidence>
<evidence type="ECO:0000256" key="11">
    <source>
        <dbReference type="ARBA" id="ARBA00022737"/>
    </source>
</evidence>
<keyword evidence="16" id="KW-0007">Acetylation</keyword>
<protein>
    <recommendedName>
        <fullName evidence="5">Large proline-rich protein BAG6</fullName>
    </recommendedName>
    <alternativeName>
        <fullName evidence="20">BCL2-associated athanogene 6</fullName>
    </alternativeName>
    <alternativeName>
        <fullName evidence="19">HLA-B-associated transcript 3</fullName>
    </alternativeName>
</protein>
<evidence type="ECO:0000256" key="15">
    <source>
        <dbReference type="ARBA" id="ARBA00022871"/>
    </source>
</evidence>
<dbReference type="Pfam" id="PF12057">
    <property type="entry name" value="BAG6"/>
    <property type="match status" value="1"/>
</dbReference>
<feature type="compositionally biased region" description="Low complexity" evidence="23">
    <location>
        <begin position="146"/>
        <end position="167"/>
    </location>
</feature>
<feature type="region of interest" description="Disordered" evidence="23">
    <location>
        <begin position="72"/>
        <end position="107"/>
    </location>
</feature>
<proteinExistence type="predicted"/>
<dbReference type="InterPro" id="IPR019954">
    <property type="entry name" value="Ubiquitin_CS"/>
</dbReference>
<evidence type="ECO:0000256" key="4">
    <source>
        <dbReference type="ARBA" id="ARBA00004550"/>
    </source>
</evidence>
<comment type="subunit">
    <text evidence="22">Component of the BAG6/BAT3 complex, also named BAT3 complex, at least composed of BAG6, UBL4A and GET4/TRC35. Interacts with GET4; the interaction is direct and localizes BAG6 in the cytosol. Interacts with UBL4A; the interaction is direct and required for UBL4A protein stability. Interacts with AIFM1. Interacts with HSPA2. Interacts with CTCFL. Interacts with p300/EP300. Interacts (via ubiquitin-like domain) with RNF126; required for BAG6-dependent ubiquitination of proteins mislocalized to the cytosol. Interacts (via ubiquitin-like domain) with SGTA; SGTA competes with RNF126 by binding the same region of BAG6, thereby promoting deubiquitination of BAG6-target proteins and rescuing them from degradation. Interacts with ricin A chain. Interacts with VCP and AMFR; both form the VCP/p97-AMFR/gp78 complex. Interacts with SYVN1. Interacts with USP13; the interaction is direct and may mediate UBL4A deubiquitination. Interacts with ZFAND2B. Interacts with KPNA2. Interacts with UBQLN4.</text>
</comment>
<dbReference type="SMART" id="SM00213">
    <property type="entry name" value="UBQ"/>
    <property type="match status" value="1"/>
</dbReference>
<dbReference type="PROSITE" id="PS00299">
    <property type="entry name" value="UBIQUITIN_1"/>
    <property type="match status" value="1"/>
</dbReference>
<dbReference type="InterPro" id="IPR029071">
    <property type="entry name" value="Ubiquitin-like_domsf"/>
</dbReference>
<dbReference type="AlphaFoldDB" id="T1GQJ6"/>
<comment type="function">
    <text evidence="21">Involved in DNA damage-induced apoptosis: following DNA damage, accumulates in the nucleus and forms a complex with p300/EP300, enhancing p300/EP300-mediated p53/TP53 acetylation leading to increase p53/TP53 transcriptional activity. When nuclear, may also act as a component of some chromatin regulator complex that regulates histone 3 'Lys-4' dimethylation (H3K4me2).</text>
</comment>
<evidence type="ECO:0000313" key="25">
    <source>
        <dbReference type="EnsemblMetazoa" id="MESCA005905-PA"/>
    </source>
</evidence>
<dbReference type="GO" id="GO:0007283">
    <property type="term" value="P:spermatogenesis"/>
    <property type="evidence" value="ECO:0007669"/>
    <property type="project" value="UniProtKB-KW"/>
</dbReference>
<keyword evidence="15" id="KW-0744">Spermatogenesis</keyword>
<evidence type="ECO:0000256" key="10">
    <source>
        <dbReference type="ARBA" id="ARBA00022703"/>
    </source>
</evidence>
<dbReference type="InterPro" id="IPR000626">
    <property type="entry name" value="Ubiquitin-like_dom"/>
</dbReference>
<evidence type="ECO:0000256" key="21">
    <source>
        <dbReference type="ARBA" id="ARBA00046003"/>
    </source>
</evidence>
<dbReference type="GO" id="GO:0051787">
    <property type="term" value="F:misfolded protein binding"/>
    <property type="evidence" value="ECO:0007669"/>
    <property type="project" value="TreeGrafter"/>
</dbReference>
<evidence type="ECO:0000256" key="18">
    <source>
        <dbReference type="ARBA" id="ARBA00023242"/>
    </source>
</evidence>
<comment type="subcellular location">
    <subcellularLocation>
        <location evidence="3">Cytoplasm</location>
        <location evidence="3">Cytosol</location>
    </subcellularLocation>
    <subcellularLocation>
        <location evidence="2">Nucleus</location>
    </subcellularLocation>
    <subcellularLocation>
        <location evidence="4">Secreted</location>
        <location evidence="4">Extracellular exosome</location>
    </subcellularLocation>
</comment>
<dbReference type="GO" id="GO:0031593">
    <property type="term" value="F:polyubiquitin modification-dependent protein binding"/>
    <property type="evidence" value="ECO:0007669"/>
    <property type="project" value="TreeGrafter"/>
</dbReference>
<keyword evidence="17" id="KW-0143">Chaperone</keyword>
<feature type="compositionally biased region" description="Low complexity" evidence="23">
    <location>
        <begin position="79"/>
        <end position="96"/>
    </location>
</feature>
<evidence type="ECO:0000256" key="2">
    <source>
        <dbReference type="ARBA" id="ARBA00004123"/>
    </source>
</evidence>
<evidence type="ECO:0000256" key="14">
    <source>
        <dbReference type="ARBA" id="ARBA00022859"/>
    </source>
</evidence>
<dbReference type="EMBL" id="CAQQ02029342">
    <property type="status" value="NOT_ANNOTATED_CDS"/>
    <property type="molecule type" value="Genomic_DNA"/>
</dbReference>
<dbReference type="GO" id="GO:0005634">
    <property type="term" value="C:nucleus"/>
    <property type="evidence" value="ECO:0007669"/>
    <property type="project" value="UniProtKB-SubCell"/>
</dbReference>
<evidence type="ECO:0000256" key="13">
    <source>
        <dbReference type="ARBA" id="ARBA00022853"/>
    </source>
</evidence>
<keyword evidence="26" id="KW-1185">Reference proteome</keyword>
<keyword evidence="6" id="KW-0813">Transport</keyword>
<evidence type="ECO:0000256" key="3">
    <source>
        <dbReference type="ARBA" id="ARBA00004514"/>
    </source>
</evidence>
<dbReference type="GO" id="GO:0030154">
    <property type="term" value="P:cell differentiation"/>
    <property type="evidence" value="ECO:0007669"/>
    <property type="project" value="UniProtKB-KW"/>
</dbReference>
<reference evidence="25" key="2">
    <citation type="submission" date="2015-06" db="UniProtKB">
        <authorList>
            <consortium name="EnsemblMetazoa"/>
        </authorList>
    </citation>
    <scope>IDENTIFICATION</scope>
</reference>
<dbReference type="Proteomes" id="UP000015102">
    <property type="component" value="Unassembled WGS sequence"/>
</dbReference>
<dbReference type="EMBL" id="CAQQ02029346">
    <property type="status" value="NOT_ANNOTATED_CDS"/>
    <property type="molecule type" value="Genomic_DNA"/>
</dbReference>
<keyword evidence="13" id="KW-0156">Chromatin regulator</keyword>
<evidence type="ECO:0000256" key="20">
    <source>
        <dbReference type="ARBA" id="ARBA00030033"/>
    </source>
</evidence>
<dbReference type="Gene3D" id="3.10.20.90">
    <property type="entry name" value="Phosphatidylinositol 3-kinase Catalytic Subunit, Chain A, domain 1"/>
    <property type="match status" value="1"/>
</dbReference>
<dbReference type="EMBL" id="CAQQ02029345">
    <property type="status" value="NOT_ANNOTATED_CDS"/>
    <property type="molecule type" value="Genomic_DNA"/>
</dbReference>
<keyword evidence="7" id="KW-0963">Cytoplasm</keyword>
<dbReference type="PROSITE" id="PS50053">
    <property type="entry name" value="UBIQUITIN_2"/>
    <property type="match status" value="1"/>
</dbReference>
<evidence type="ECO:0000256" key="17">
    <source>
        <dbReference type="ARBA" id="ARBA00023186"/>
    </source>
</evidence>
<feature type="domain" description="Ubiquitin-like" evidence="24">
    <location>
        <begin position="3"/>
        <end position="64"/>
    </location>
</feature>
<keyword evidence="8" id="KW-0964">Secreted</keyword>
<dbReference type="STRING" id="36166.T1GQJ6"/>
<evidence type="ECO:0000256" key="1">
    <source>
        <dbReference type="ARBA" id="ARBA00002067"/>
    </source>
</evidence>
<dbReference type="EnsemblMetazoa" id="MESCA005905-RA">
    <property type="protein sequence ID" value="MESCA005905-PA"/>
    <property type="gene ID" value="MESCA005905"/>
</dbReference>
<dbReference type="GO" id="GO:0005576">
    <property type="term" value="C:extracellular region"/>
    <property type="evidence" value="ECO:0007669"/>
    <property type="project" value="UniProtKB-SubCell"/>
</dbReference>
<feature type="compositionally biased region" description="Low complexity" evidence="23">
    <location>
        <begin position="174"/>
        <end position="188"/>
    </location>
</feature>
<evidence type="ECO:0000256" key="7">
    <source>
        <dbReference type="ARBA" id="ARBA00022490"/>
    </source>
</evidence>
<dbReference type="EMBL" id="CAQQ02029344">
    <property type="status" value="NOT_ANNOTATED_CDS"/>
    <property type="molecule type" value="Genomic_DNA"/>
</dbReference>
<feature type="compositionally biased region" description="Acidic residues" evidence="23">
    <location>
        <begin position="196"/>
        <end position="207"/>
    </location>
</feature>
<dbReference type="GO" id="GO:0006325">
    <property type="term" value="P:chromatin organization"/>
    <property type="evidence" value="ECO:0007669"/>
    <property type="project" value="UniProtKB-KW"/>
</dbReference>
<dbReference type="FunFam" id="3.10.20.90:FF:000161">
    <property type="entry name" value="Uncharacterized protein, isoform C"/>
    <property type="match status" value="1"/>
</dbReference>
<dbReference type="HOGENOM" id="CLU_1054821_0_0_1"/>
<dbReference type="EMBL" id="CAQQ02029343">
    <property type="status" value="NOT_ANNOTATED_CDS"/>
    <property type="molecule type" value="Genomic_DNA"/>
</dbReference>
<organism evidence="25 26">
    <name type="scientific">Megaselia scalaris</name>
    <name type="common">Humpbacked fly</name>
    <name type="synonym">Phora scalaris</name>
    <dbReference type="NCBI Taxonomy" id="36166"/>
    <lineage>
        <taxon>Eukaryota</taxon>
        <taxon>Metazoa</taxon>
        <taxon>Ecdysozoa</taxon>
        <taxon>Arthropoda</taxon>
        <taxon>Hexapoda</taxon>
        <taxon>Insecta</taxon>
        <taxon>Pterygota</taxon>
        <taxon>Neoptera</taxon>
        <taxon>Endopterygota</taxon>
        <taxon>Diptera</taxon>
        <taxon>Brachycera</taxon>
        <taxon>Muscomorpha</taxon>
        <taxon>Platypezoidea</taxon>
        <taxon>Phoridae</taxon>
        <taxon>Megaseliini</taxon>
        <taxon>Megaselia</taxon>
    </lineage>
</organism>
<evidence type="ECO:0000313" key="26">
    <source>
        <dbReference type="Proteomes" id="UP000015102"/>
    </source>
</evidence>
<evidence type="ECO:0000256" key="9">
    <source>
        <dbReference type="ARBA" id="ARBA00022553"/>
    </source>
</evidence>
<evidence type="ECO:0000256" key="8">
    <source>
        <dbReference type="ARBA" id="ARBA00022525"/>
    </source>
</evidence>
<keyword evidence="10" id="KW-0053">Apoptosis</keyword>
<evidence type="ECO:0000256" key="16">
    <source>
        <dbReference type="ARBA" id="ARBA00022990"/>
    </source>
</evidence>
<evidence type="ECO:0000256" key="22">
    <source>
        <dbReference type="ARBA" id="ARBA00046936"/>
    </source>
</evidence>
<comment type="function">
    <text evidence="1">Released extracellularly via exosomes, it is a ligand of the natural killer/NK cells receptor NCR3 and stimulates NK cells cytotoxicity. It may thereby trigger NK cells cytotoxicity against neighboring tumor cells and immature myeloid dendritic cells (DC).</text>
</comment>
<dbReference type="GO" id="GO:0006915">
    <property type="term" value="P:apoptotic process"/>
    <property type="evidence" value="ECO:0007669"/>
    <property type="project" value="UniProtKB-KW"/>
</dbReference>
<keyword evidence="14" id="KW-0391">Immunity</keyword>
<keyword evidence="11" id="KW-0677">Repeat</keyword>
<keyword evidence="9" id="KW-0597">Phosphoprotein</keyword>
<accession>T1GQJ6</accession>
<dbReference type="PANTHER" id="PTHR15204">
    <property type="entry name" value="LARGE PROLINE-RICH PROTEIN BAG6"/>
    <property type="match status" value="1"/>
</dbReference>
<evidence type="ECO:0000259" key="24">
    <source>
        <dbReference type="PROSITE" id="PS50053"/>
    </source>
</evidence>
<dbReference type="GO" id="GO:0002376">
    <property type="term" value="P:immune system process"/>
    <property type="evidence" value="ECO:0007669"/>
    <property type="project" value="UniProtKB-KW"/>
</dbReference>
<keyword evidence="12" id="KW-0221">Differentiation</keyword>
<feature type="region of interest" description="Disordered" evidence="23">
    <location>
        <begin position="141"/>
        <end position="220"/>
    </location>
</feature>
<evidence type="ECO:0000256" key="12">
    <source>
        <dbReference type="ARBA" id="ARBA00022782"/>
    </source>
</evidence>
<dbReference type="PANTHER" id="PTHR15204:SF0">
    <property type="entry name" value="LARGE PROLINE-RICH PROTEIN BAG6"/>
    <property type="match status" value="1"/>
</dbReference>
<sequence>MIIQLKVKTLDSRLYDFELDDEITILQFKDLIAEKTNIAANMQRIIYCGRVLLDDKKLKEYDVNGKVVHVVERLPPSTRPQSTSTNTNTSSTSGTGQRRENNPPFLRTLDGMSIAEALEGIFTNALRGQNVQNANVTLVELPVPPSSENNTANNSETTNNTDEPNTTQVDGEESSSSSTAAVAGSEEGVPNANEAGNDEPNVEEDPTDGTNGEGQRLRQRTRTQVLARVVEQMRNVQTRLAPFIDQYYEILSSDPNFEESIFAM</sequence>
<dbReference type="InterPro" id="IPR021925">
    <property type="entry name" value="BAG6"/>
</dbReference>
<dbReference type="SUPFAM" id="SSF54236">
    <property type="entry name" value="Ubiquitin-like"/>
    <property type="match status" value="1"/>
</dbReference>
<dbReference type="Pfam" id="PF00240">
    <property type="entry name" value="ubiquitin"/>
    <property type="match status" value="1"/>
</dbReference>
<dbReference type="GO" id="GO:0071818">
    <property type="term" value="C:BAT3 complex"/>
    <property type="evidence" value="ECO:0007669"/>
    <property type="project" value="TreeGrafter"/>
</dbReference>